<gene>
    <name evidence="1" type="ORF">TBIB3V08_LOCUS10835</name>
</gene>
<evidence type="ECO:0000313" key="1">
    <source>
        <dbReference type="EMBL" id="CAD7448549.1"/>
    </source>
</evidence>
<dbReference type="AlphaFoldDB" id="A0A7R9F7Z6"/>
<sequence>MASMGKVVFLWIKKDELLHLIDDLQTNDLFTFDDGEGYPNSVINNALKHARLVTVLYFGMGCMTIPVWNLMPTMQYWFSKEQIPDAETDIGMQRPLPIIAWYPFDHSPTPVLVTLTNPSDHSLFIPLPKASLKPRNSTLENEHGIILDDNLKDREIDFSISGNKLRMKKLLKAERNIGFTPNLKDNSENEVEKRMGNVSNVSKNVSEKNEGSSMVEMPIISCIEMHQAILSSLNSRRMYDYVSLSPASAGRRGMNVPQSDIITPNIMWPGTFGLILTYVIPRHFRITVMFTVGWLLCV</sequence>
<name>A0A7R9F7Z6_9NEOP</name>
<proteinExistence type="predicted"/>
<dbReference type="EMBL" id="OD570165">
    <property type="protein sequence ID" value="CAD7448549.1"/>
    <property type="molecule type" value="Genomic_DNA"/>
</dbReference>
<protein>
    <submittedName>
        <fullName evidence="1">Uncharacterized protein</fullName>
    </submittedName>
</protein>
<accession>A0A7R9F7Z6</accession>
<reference evidence="1" key="1">
    <citation type="submission" date="2020-11" db="EMBL/GenBank/DDBJ databases">
        <authorList>
            <person name="Tran Van P."/>
        </authorList>
    </citation>
    <scope>NUCLEOTIDE SEQUENCE</scope>
</reference>
<organism evidence="1">
    <name type="scientific">Timema bartmani</name>
    <dbReference type="NCBI Taxonomy" id="61472"/>
    <lineage>
        <taxon>Eukaryota</taxon>
        <taxon>Metazoa</taxon>
        <taxon>Ecdysozoa</taxon>
        <taxon>Arthropoda</taxon>
        <taxon>Hexapoda</taxon>
        <taxon>Insecta</taxon>
        <taxon>Pterygota</taxon>
        <taxon>Neoptera</taxon>
        <taxon>Polyneoptera</taxon>
        <taxon>Phasmatodea</taxon>
        <taxon>Timematodea</taxon>
        <taxon>Timematoidea</taxon>
        <taxon>Timematidae</taxon>
        <taxon>Timema</taxon>
    </lineage>
</organism>